<dbReference type="Proteomes" id="UP000651482">
    <property type="component" value="Unassembled WGS sequence"/>
</dbReference>
<comment type="caution">
    <text evidence="3">The sequence shown here is derived from an EMBL/GenBank/DDBJ whole genome shotgun (WGS) entry which is preliminary data.</text>
</comment>
<dbReference type="EMBL" id="JACRSN010000001">
    <property type="protein sequence ID" value="MBC8532505.1"/>
    <property type="molecule type" value="Genomic_DNA"/>
</dbReference>
<name>A0A926HR76_9FIRM</name>
<evidence type="ECO:0000313" key="4">
    <source>
        <dbReference type="Proteomes" id="UP000651482"/>
    </source>
</evidence>
<organism evidence="3 4">
    <name type="scientific">Yeguia hominis</name>
    <dbReference type="NCBI Taxonomy" id="2763662"/>
    <lineage>
        <taxon>Bacteria</taxon>
        <taxon>Bacillati</taxon>
        <taxon>Bacillota</taxon>
        <taxon>Clostridia</taxon>
        <taxon>Eubacteriales</taxon>
        <taxon>Yeguiaceae</taxon>
        <taxon>Yeguia</taxon>
    </lineage>
</organism>
<feature type="region of interest" description="Disordered" evidence="1">
    <location>
        <begin position="224"/>
        <end position="255"/>
    </location>
</feature>
<sequence>MKRFVSVLLILLLMSGIGLEVFATSDEHVHTPGNWETLQEPTSEADGIQQTTCTTCNMVYTEPLHFWNADYTIDLEPSYEADGSKSIHCAVCDAVSEESRVSIPALTLGVPVLSAQIEDFKEIRLSWNPIADATGYRIYRQDGDAAPALIATLESGEPGAYTDPAVVYGTAYTYTITAVRNETESAQSAPVTAAILLNAPTVKVKAEAYKSPDQLECHRGRRRVSRLPQDVGQRQVEPDRKARQRSDNHLHGQQKCGSRLDLLLHRKSLPEYSG</sequence>
<reference evidence="3" key="1">
    <citation type="submission" date="2020-08" db="EMBL/GenBank/DDBJ databases">
        <title>Genome public.</title>
        <authorList>
            <person name="Liu C."/>
            <person name="Sun Q."/>
        </authorList>
    </citation>
    <scope>NUCLEOTIDE SEQUENCE</scope>
    <source>
        <strain evidence="3">NSJ-40</strain>
    </source>
</reference>
<evidence type="ECO:0000256" key="2">
    <source>
        <dbReference type="SAM" id="SignalP"/>
    </source>
</evidence>
<keyword evidence="4" id="KW-1185">Reference proteome</keyword>
<proteinExistence type="predicted"/>
<dbReference type="RefSeq" id="WP_249317705.1">
    <property type="nucleotide sequence ID" value="NZ_JACRSN010000001.1"/>
</dbReference>
<dbReference type="CDD" id="cd00063">
    <property type="entry name" value="FN3"/>
    <property type="match status" value="1"/>
</dbReference>
<evidence type="ECO:0000256" key="1">
    <source>
        <dbReference type="SAM" id="MobiDB-lite"/>
    </source>
</evidence>
<protein>
    <submittedName>
        <fullName evidence="3">Fibronectin type III domain-containing protein</fullName>
    </submittedName>
</protein>
<accession>A0A926HR76</accession>
<dbReference type="Gene3D" id="2.60.40.10">
    <property type="entry name" value="Immunoglobulins"/>
    <property type="match status" value="1"/>
</dbReference>
<evidence type="ECO:0000313" key="3">
    <source>
        <dbReference type="EMBL" id="MBC8532505.1"/>
    </source>
</evidence>
<dbReference type="AlphaFoldDB" id="A0A926HR76"/>
<dbReference type="InterPro" id="IPR036116">
    <property type="entry name" value="FN3_sf"/>
</dbReference>
<feature type="compositionally biased region" description="Basic and acidic residues" evidence="1">
    <location>
        <begin position="236"/>
        <end position="250"/>
    </location>
</feature>
<dbReference type="InterPro" id="IPR003961">
    <property type="entry name" value="FN3_dom"/>
</dbReference>
<keyword evidence="2" id="KW-0732">Signal</keyword>
<feature type="signal peptide" evidence="2">
    <location>
        <begin position="1"/>
        <end position="23"/>
    </location>
</feature>
<gene>
    <name evidence="3" type="ORF">IAG03_00520</name>
</gene>
<dbReference type="InterPro" id="IPR013783">
    <property type="entry name" value="Ig-like_fold"/>
</dbReference>
<dbReference type="SUPFAM" id="SSF49265">
    <property type="entry name" value="Fibronectin type III"/>
    <property type="match status" value="1"/>
</dbReference>
<feature type="chain" id="PRO_5036884974" evidence="2">
    <location>
        <begin position="24"/>
        <end position="274"/>
    </location>
</feature>